<dbReference type="Proteomes" id="UP000822688">
    <property type="component" value="Chromosome 4"/>
</dbReference>
<evidence type="ECO:0000313" key="3">
    <source>
        <dbReference type="EMBL" id="KAG0579167.1"/>
    </source>
</evidence>
<protein>
    <submittedName>
        <fullName evidence="3">Uncharacterized protein</fullName>
    </submittedName>
</protein>
<keyword evidence="1" id="KW-0472">Membrane</keyword>
<accession>A0A8T0I7V7</accession>
<reference evidence="3" key="1">
    <citation type="submission" date="2020-06" db="EMBL/GenBank/DDBJ databases">
        <title>WGS assembly of Ceratodon purpureus strain R40.</title>
        <authorList>
            <person name="Carey S.B."/>
            <person name="Jenkins J."/>
            <person name="Shu S."/>
            <person name="Lovell J.T."/>
            <person name="Sreedasyam A."/>
            <person name="Maumus F."/>
            <person name="Tiley G.P."/>
            <person name="Fernandez-Pozo N."/>
            <person name="Barry K."/>
            <person name="Chen C."/>
            <person name="Wang M."/>
            <person name="Lipzen A."/>
            <person name="Daum C."/>
            <person name="Saski C.A."/>
            <person name="Payton A.C."/>
            <person name="Mcbreen J.C."/>
            <person name="Conrad R.E."/>
            <person name="Kollar L.M."/>
            <person name="Olsson S."/>
            <person name="Huttunen S."/>
            <person name="Landis J.B."/>
            <person name="Wickett N.J."/>
            <person name="Johnson M.G."/>
            <person name="Rensing S.A."/>
            <person name="Grimwood J."/>
            <person name="Schmutz J."/>
            <person name="Mcdaniel S.F."/>
        </authorList>
    </citation>
    <scope>NUCLEOTIDE SEQUENCE</scope>
    <source>
        <strain evidence="3">R40</strain>
    </source>
</reference>
<feature type="transmembrane region" description="Helical" evidence="1">
    <location>
        <begin position="43"/>
        <end position="68"/>
    </location>
</feature>
<feature type="chain" id="PRO_5035805569" evidence="2">
    <location>
        <begin position="20"/>
        <end position="100"/>
    </location>
</feature>
<keyword evidence="4" id="KW-1185">Reference proteome</keyword>
<evidence type="ECO:0000256" key="1">
    <source>
        <dbReference type="SAM" id="Phobius"/>
    </source>
</evidence>
<evidence type="ECO:0000256" key="2">
    <source>
        <dbReference type="SAM" id="SignalP"/>
    </source>
</evidence>
<dbReference type="EMBL" id="CM026424">
    <property type="protein sequence ID" value="KAG0579167.1"/>
    <property type="molecule type" value="Genomic_DNA"/>
</dbReference>
<evidence type="ECO:0000313" key="4">
    <source>
        <dbReference type="Proteomes" id="UP000822688"/>
    </source>
</evidence>
<sequence>MLCFFYLFILVALVCVMLCEEDRDGSVVTPGCGSSSCVSAVDVLLMWPGFMGLHELLYGFMGVVLSGASKGARLVSMKLEVENMIPLMNKGVLNYVCIKV</sequence>
<organism evidence="3 4">
    <name type="scientific">Ceratodon purpureus</name>
    <name type="common">Fire moss</name>
    <name type="synonym">Dicranum purpureum</name>
    <dbReference type="NCBI Taxonomy" id="3225"/>
    <lineage>
        <taxon>Eukaryota</taxon>
        <taxon>Viridiplantae</taxon>
        <taxon>Streptophyta</taxon>
        <taxon>Embryophyta</taxon>
        <taxon>Bryophyta</taxon>
        <taxon>Bryophytina</taxon>
        <taxon>Bryopsida</taxon>
        <taxon>Dicranidae</taxon>
        <taxon>Pseudoditrichales</taxon>
        <taxon>Ditrichaceae</taxon>
        <taxon>Ceratodon</taxon>
    </lineage>
</organism>
<keyword evidence="2" id="KW-0732">Signal</keyword>
<keyword evidence="1" id="KW-1133">Transmembrane helix</keyword>
<name>A0A8T0I7V7_CERPU</name>
<gene>
    <name evidence="3" type="ORF">KC19_4G078200</name>
</gene>
<proteinExistence type="predicted"/>
<comment type="caution">
    <text evidence="3">The sequence shown here is derived from an EMBL/GenBank/DDBJ whole genome shotgun (WGS) entry which is preliminary data.</text>
</comment>
<dbReference type="AlphaFoldDB" id="A0A8T0I7V7"/>
<feature type="signal peptide" evidence="2">
    <location>
        <begin position="1"/>
        <end position="19"/>
    </location>
</feature>
<keyword evidence="1" id="KW-0812">Transmembrane</keyword>